<dbReference type="Proteomes" id="UP001589710">
    <property type="component" value="Unassembled WGS sequence"/>
</dbReference>
<dbReference type="Pfam" id="PF08308">
    <property type="entry name" value="PEGA"/>
    <property type="match status" value="1"/>
</dbReference>
<sequence>MIVSMGGYQPVTTTVELKKGETVTGNFTLKKAP</sequence>
<feature type="domain" description="PEGA" evidence="1">
    <location>
        <begin position="3"/>
        <end position="32"/>
    </location>
</feature>
<name>A0ABV5R8I2_9ACTN</name>
<evidence type="ECO:0000259" key="1">
    <source>
        <dbReference type="Pfam" id="PF08308"/>
    </source>
</evidence>
<evidence type="ECO:0000313" key="2">
    <source>
        <dbReference type="EMBL" id="MFB9574150.1"/>
    </source>
</evidence>
<comment type="caution">
    <text evidence="2">The sequence shown here is derived from an EMBL/GenBank/DDBJ whole genome shotgun (WGS) entry which is preliminary data.</text>
</comment>
<gene>
    <name evidence="2" type="ORF">ACFFTL_18025</name>
</gene>
<dbReference type="EMBL" id="JBHMCG010000078">
    <property type="protein sequence ID" value="MFB9574150.1"/>
    <property type="molecule type" value="Genomic_DNA"/>
</dbReference>
<keyword evidence="3" id="KW-1185">Reference proteome</keyword>
<organism evidence="2 3">
    <name type="scientific">Streptomyces yanii</name>
    <dbReference type="NCBI Taxonomy" id="78510"/>
    <lineage>
        <taxon>Bacteria</taxon>
        <taxon>Bacillati</taxon>
        <taxon>Actinomycetota</taxon>
        <taxon>Actinomycetes</taxon>
        <taxon>Kitasatosporales</taxon>
        <taxon>Streptomycetaceae</taxon>
        <taxon>Streptomyces</taxon>
    </lineage>
</organism>
<proteinExistence type="predicted"/>
<dbReference type="RefSeq" id="WP_345519241.1">
    <property type="nucleotide sequence ID" value="NZ_BAAAXD010000053.1"/>
</dbReference>
<accession>A0ABV5R8I2</accession>
<protein>
    <submittedName>
        <fullName evidence="2">PEGA domain-containing protein</fullName>
    </submittedName>
</protein>
<reference evidence="2 3" key="1">
    <citation type="submission" date="2024-09" db="EMBL/GenBank/DDBJ databases">
        <authorList>
            <person name="Sun Q."/>
            <person name="Mori K."/>
        </authorList>
    </citation>
    <scope>NUCLEOTIDE SEQUENCE [LARGE SCALE GENOMIC DNA]</scope>
    <source>
        <strain evidence="2 3">JCM 3331</strain>
    </source>
</reference>
<evidence type="ECO:0000313" key="3">
    <source>
        <dbReference type="Proteomes" id="UP001589710"/>
    </source>
</evidence>
<dbReference type="InterPro" id="IPR013229">
    <property type="entry name" value="PEGA"/>
</dbReference>